<feature type="chain" id="PRO_5043467873" evidence="1">
    <location>
        <begin position="22"/>
        <end position="333"/>
    </location>
</feature>
<feature type="signal peptide" evidence="1">
    <location>
        <begin position="1"/>
        <end position="21"/>
    </location>
</feature>
<evidence type="ECO:0000256" key="1">
    <source>
        <dbReference type="SAM" id="SignalP"/>
    </source>
</evidence>
<dbReference type="AlphaFoldDB" id="A0AAT9FJJ5"/>
<sequence length="333" mass="35097">MKNTTITTLAALLIGSASAFAQDSAFTKPAGFVSHTLKAGQFNLVGLTLHQPVVVSGELDDVNGQVLGDDEVNFGTSLEAGKTYILEITEASDSTLVGTIQEVTVWNNNEMTTPQDLDAQGLVSGDKYQLRAAATISDVFGAANSAGLLPTDEFKADEADLIYVPNGAGFDTYFYSDLTGATGWFKSDFSPADNTPIPYMDSILILRRAATDLKLVVTGSVKTVAATLALGAGQFNYVSATFPVGSTLGNSGLEANLTATDEFKADEADIVYMPNGTGGYDTYFYSNLATAPGWFKSDFSPATNVEIKPGIIILRRGAAVNATVNPPSTYNNL</sequence>
<name>A0AAT9FJJ5_9BACT</name>
<accession>A0AAT9FJJ5</accession>
<dbReference type="EMBL" id="AP026866">
    <property type="protein sequence ID" value="BDS06133.1"/>
    <property type="molecule type" value="Genomic_DNA"/>
</dbReference>
<reference evidence="2" key="1">
    <citation type="submission" date="2024-07" db="EMBL/GenBank/DDBJ databases">
        <title>Complete genome sequence of Verrucomicrobiaceae bacterium NT6N.</title>
        <authorList>
            <person name="Huang C."/>
            <person name="Takami H."/>
            <person name="Hamasaki K."/>
        </authorList>
    </citation>
    <scope>NUCLEOTIDE SEQUENCE</scope>
    <source>
        <strain evidence="2">NT6N</strain>
    </source>
</reference>
<protein>
    <submittedName>
        <fullName evidence="2">Uncharacterized protein</fullName>
    </submittedName>
</protein>
<keyword evidence="1" id="KW-0732">Signal</keyword>
<proteinExistence type="predicted"/>
<dbReference type="KEGG" id="osu:NT6N_11730"/>
<organism evidence="2">
    <name type="scientific">Oceaniferula spumae</name>
    <dbReference type="NCBI Taxonomy" id="2979115"/>
    <lineage>
        <taxon>Bacteria</taxon>
        <taxon>Pseudomonadati</taxon>
        <taxon>Verrucomicrobiota</taxon>
        <taxon>Verrucomicrobiia</taxon>
        <taxon>Verrucomicrobiales</taxon>
        <taxon>Verrucomicrobiaceae</taxon>
        <taxon>Oceaniferula</taxon>
    </lineage>
</organism>
<evidence type="ECO:0000313" key="2">
    <source>
        <dbReference type="EMBL" id="BDS06133.1"/>
    </source>
</evidence>
<gene>
    <name evidence="2" type="ORF">NT6N_11730</name>
</gene>